<dbReference type="InterPro" id="IPR036412">
    <property type="entry name" value="HAD-like_sf"/>
</dbReference>
<gene>
    <name evidence="5" type="primary">otsB1</name>
    <name evidence="5" type="ORF">BN971_03460</name>
</gene>
<reference evidence="5 6" key="1">
    <citation type="submission" date="2015-03" db="EMBL/GenBank/DDBJ databases">
        <authorList>
            <person name="Murphy D."/>
        </authorList>
    </citation>
    <scope>NUCLEOTIDE SEQUENCE [LARGE SCALE GENOMIC DNA]</scope>
    <source>
        <strain evidence="5 6">DSM 44277</strain>
    </source>
</reference>
<evidence type="ECO:0000259" key="2">
    <source>
        <dbReference type="Pfam" id="PF03632"/>
    </source>
</evidence>
<dbReference type="PANTHER" id="PTHR11051:SF8">
    <property type="entry name" value="PROTEIN-GLUCOSYLGALACTOSYLHYDROXYLYSINE GLUCOSIDASE"/>
    <property type="match status" value="1"/>
</dbReference>
<dbReference type="NCBIfam" id="TIGR01484">
    <property type="entry name" value="HAD-SF-IIB"/>
    <property type="match status" value="1"/>
</dbReference>
<dbReference type="FunFam" id="1.50.10.10:FF:000053">
    <property type="entry name" value="Putative glycosyl hydrolase"/>
    <property type="match status" value="1"/>
</dbReference>
<dbReference type="GO" id="GO:0004553">
    <property type="term" value="F:hydrolase activity, hydrolyzing O-glycosyl compounds"/>
    <property type="evidence" value="ECO:0007669"/>
    <property type="project" value="TreeGrafter"/>
</dbReference>
<dbReference type="NCBIfam" id="TIGR00685">
    <property type="entry name" value="T6PP"/>
    <property type="match status" value="1"/>
</dbReference>
<dbReference type="Gene3D" id="3.40.50.1000">
    <property type="entry name" value="HAD superfamily/HAD-like"/>
    <property type="match status" value="2"/>
</dbReference>
<dbReference type="InterPro" id="IPR011013">
    <property type="entry name" value="Gal_mutarotase_sf_dom"/>
</dbReference>
<dbReference type="GO" id="GO:0016791">
    <property type="term" value="F:phosphatase activity"/>
    <property type="evidence" value="ECO:0007669"/>
    <property type="project" value="UniProtKB-ARBA"/>
</dbReference>
<evidence type="ECO:0000313" key="5">
    <source>
        <dbReference type="EMBL" id="CPR12166.1"/>
    </source>
</evidence>
<dbReference type="Gene3D" id="3.30.70.1020">
    <property type="entry name" value="Trehalose-6-phosphate phosphatase related protein, domain 2"/>
    <property type="match status" value="1"/>
</dbReference>
<dbReference type="InterPro" id="IPR023214">
    <property type="entry name" value="HAD_sf"/>
</dbReference>
<dbReference type="InterPro" id="IPR005194">
    <property type="entry name" value="Glyco_hydro_65_C"/>
</dbReference>
<dbReference type="Pfam" id="PF03636">
    <property type="entry name" value="Glyco_hydro_65N"/>
    <property type="match status" value="1"/>
</dbReference>
<dbReference type="InterPro" id="IPR037018">
    <property type="entry name" value="GH65_N"/>
</dbReference>
<organism evidence="5 6">
    <name type="scientific">Mycobacterium bohemicum DSM 44277</name>
    <dbReference type="NCBI Taxonomy" id="1236609"/>
    <lineage>
        <taxon>Bacteria</taxon>
        <taxon>Bacillati</taxon>
        <taxon>Actinomycetota</taxon>
        <taxon>Actinomycetes</taxon>
        <taxon>Mycobacteriales</taxon>
        <taxon>Mycobacteriaceae</taxon>
        <taxon>Mycobacterium</taxon>
    </lineage>
</organism>
<dbReference type="Pfam" id="PF02358">
    <property type="entry name" value="Trehalose_PPase"/>
    <property type="match status" value="1"/>
</dbReference>
<dbReference type="Gene3D" id="2.60.420.10">
    <property type="entry name" value="Maltose phosphorylase, domain 3"/>
    <property type="match status" value="1"/>
</dbReference>
<keyword evidence="1" id="KW-0378">Hydrolase</keyword>
<dbReference type="AlphaFoldDB" id="A0A0U0WAX4"/>
<dbReference type="SUPFAM" id="SSF48208">
    <property type="entry name" value="Six-hairpin glycosidases"/>
    <property type="match status" value="1"/>
</dbReference>
<dbReference type="Pfam" id="PF03632">
    <property type="entry name" value="Glyco_hydro_65m"/>
    <property type="match status" value="1"/>
</dbReference>
<proteinExistence type="predicted"/>
<dbReference type="Gene3D" id="2.70.98.40">
    <property type="entry name" value="Glycoside hydrolase, family 65, N-terminal domain"/>
    <property type="match status" value="1"/>
</dbReference>
<dbReference type="InterPro" id="IPR008928">
    <property type="entry name" value="6-hairpin_glycosidase_sf"/>
</dbReference>
<evidence type="ECO:0000313" key="6">
    <source>
        <dbReference type="Proteomes" id="UP000198875"/>
    </source>
</evidence>
<dbReference type="InterPro" id="IPR006379">
    <property type="entry name" value="HAD-SF_hydro_IIB"/>
</dbReference>
<dbReference type="InterPro" id="IPR003337">
    <property type="entry name" value="Trehalose_PPase"/>
</dbReference>
<protein>
    <submittedName>
        <fullName evidence="5">Trehalose-6-phosphate phosphatase OtsB1</fullName>
    </submittedName>
</protein>
<dbReference type="RefSeq" id="WP_085180910.1">
    <property type="nucleotide sequence ID" value="NZ_CSTD01000003.1"/>
</dbReference>
<dbReference type="GO" id="GO:0030246">
    <property type="term" value="F:carbohydrate binding"/>
    <property type="evidence" value="ECO:0007669"/>
    <property type="project" value="InterPro"/>
</dbReference>
<evidence type="ECO:0000256" key="1">
    <source>
        <dbReference type="ARBA" id="ARBA00023295"/>
    </source>
</evidence>
<feature type="domain" description="Glycoside hydrolase family 65 central catalytic" evidence="2">
    <location>
        <begin position="762"/>
        <end position="1157"/>
    </location>
</feature>
<feature type="domain" description="Glycoside hydrolase family 65 N-terminal" evidence="4">
    <location>
        <begin position="445"/>
        <end position="708"/>
    </location>
</feature>
<dbReference type="GO" id="GO:0016757">
    <property type="term" value="F:glycosyltransferase activity"/>
    <property type="evidence" value="ECO:0007669"/>
    <property type="project" value="UniProtKB-ARBA"/>
</dbReference>
<dbReference type="InterPro" id="IPR012341">
    <property type="entry name" value="6hp_glycosidase-like_sf"/>
</dbReference>
<dbReference type="Gene3D" id="1.50.10.10">
    <property type="match status" value="1"/>
</dbReference>
<evidence type="ECO:0000259" key="4">
    <source>
        <dbReference type="Pfam" id="PF03636"/>
    </source>
</evidence>
<dbReference type="EMBL" id="CSTD01000003">
    <property type="protein sequence ID" value="CPR12166.1"/>
    <property type="molecule type" value="Genomic_DNA"/>
</dbReference>
<dbReference type="GO" id="GO:0005992">
    <property type="term" value="P:trehalose biosynthetic process"/>
    <property type="evidence" value="ECO:0007669"/>
    <property type="project" value="InterPro"/>
</dbReference>
<dbReference type="PANTHER" id="PTHR11051">
    <property type="entry name" value="GLYCOSYL HYDROLASE-RELATED"/>
    <property type="match status" value="1"/>
</dbReference>
<dbReference type="InterPro" id="IPR005195">
    <property type="entry name" value="Glyco_hydro_65_M"/>
</dbReference>
<accession>A0A0U0WAX4</accession>
<dbReference type="Proteomes" id="UP000198875">
    <property type="component" value="Unassembled WGS sequence"/>
</dbReference>
<dbReference type="OrthoDB" id="9816160at2"/>
<dbReference type="SUPFAM" id="SSF56784">
    <property type="entry name" value="HAD-like"/>
    <property type="match status" value="2"/>
</dbReference>
<dbReference type="InterPro" id="IPR005196">
    <property type="entry name" value="Glyco_hydro_65_N"/>
</dbReference>
<dbReference type="SUPFAM" id="SSF74650">
    <property type="entry name" value="Galactose mutarotase-like"/>
    <property type="match status" value="1"/>
</dbReference>
<keyword evidence="1" id="KW-0326">Glycosidase</keyword>
<name>A0A0U0WAX4_MYCBE</name>
<feature type="domain" description="Glycoside hydrolase family 65 C-terminal" evidence="3">
    <location>
        <begin position="1167"/>
        <end position="1229"/>
    </location>
</feature>
<dbReference type="Pfam" id="PF03633">
    <property type="entry name" value="Glyco_hydro_65C"/>
    <property type="match status" value="1"/>
</dbReference>
<evidence type="ECO:0000259" key="3">
    <source>
        <dbReference type="Pfam" id="PF03633"/>
    </source>
</evidence>
<sequence length="1239" mass="135944">MTERPATIDRRYHDAVIFKLCSVVGKVASDGPRTTAVEIRDSTVPLLRRLRDAGIATAVYSPAGDCASVLAAAGLSDLVGAVVDGAGTADADALTEAMSRLGVRPVRCVVVGCDEAGLAAGRDGGFRLVVGVERNGGGDGLLACGADTVVADLGEITVRKVGAAMSTIADALQVYSQLKELAGTRRPVVFLDFDGTLSDIVERPDAATLVDGAAQALAELAAQCPVAVISGRDLGDVRDRVKVDGLWYAGSHGFELAAPDGTHHENEAAAGATATLARAAERLVAELRDVPGIVVEHKRFAVAIHYRNADPRRVDTVVAAVRRLGRSAGLRVTTGRKIVELRPDVDWDKGKALNWLLDRVGAATPDLRAMLPIYIGDDITDEDAFGAIHFDGVGIVVHHREDGDRHSAALLSLDSPAAVCEFVTRLARDLKDEAAKPRDTWELVYEGYDPEYERLRESLCTVGNGYVATRGCAPEAVACESHYPGTYAAGVYNELTDKVAGRTIANESLVNLPNWLSLTFRIDGGPWFHVDDAELLFYRQTFDLRDATLTRRLRFRDRCGRITAVTQQRFASMRDPHTLAMRTRIAAENWSGTVEFRSLLDATVQNTMVERYRSLSSTHLTASVVEDVAPDTVLLRTRTSQSHIAIAVAARTTVWTGGAPGGEPATQPAEAEYAAVHEVNRGGHDIRVELPEGGAVTCEKVATIFTGRDPAISEPASAALQQLDAAGRYTELHRQHARAWARLWEQCDIGLADNVDAVRVLRLHFAHLLQTISPHTAELDAGVPARGLHGEAYRGHVFWDSLFVSPVLNFRMPNVSRSLLLYRYRRLPAARRAARRAGYLGAMYPWQSGSDGREVSQELHLNPQSGRWNPDASARAHHVGLAIAYNAWQHYQVTGDRQFLIDYGAEMLVEIARFWVGLATFDDSRGRYTIRGIIGPDEFHSGYPGKEYDGIDNNAYTNVMAVWVIMRAMDALDLLPLRERLDLVARVDLAPDELDRWDHVTRKMFVPFHDGVISQFEGYCDLAELDWEGYRQRYGNIQRLDRILEAENDSVNNYRASKQADALMLFYLLSSEELLGLFGRLGYRFPPEQIPKTVDYYLARTSDGSTLSSLVHSWVIARANRHHAMKYFVQVLASDIVDIQGGTTSEGIHLAAMAGSIDVLQRCFTGLETRDDRLVLAPHWPKALGAIEFAFVYRGQRLHLKIRGRTGALTSEAGNAEAIRLECRGRLHDVLPGHTVEVA</sequence>